<dbReference type="Pfam" id="PF01807">
    <property type="entry name" value="Zn_ribbon_DnaG"/>
    <property type="match status" value="1"/>
</dbReference>
<keyword evidence="3 12" id="KW-0808">Transferase</keyword>
<organism evidence="16 17">
    <name type="scientific">Candidatus Gallacutalibacter pullicola</name>
    <dbReference type="NCBI Taxonomy" id="2840830"/>
    <lineage>
        <taxon>Bacteria</taxon>
        <taxon>Bacillati</taxon>
        <taxon>Bacillota</taxon>
        <taxon>Clostridia</taxon>
        <taxon>Eubacteriales</taxon>
        <taxon>Candidatus Gallacutalibacter</taxon>
    </lineage>
</organism>
<dbReference type="HAMAP" id="MF_00974">
    <property type="entry name" value="DNA_primase_DnaG"/>
    <property type="match status" value="1"/>
</dbReference>
<dbReference type="PIRSF" id="PIRSF002811">
    <property type="entry name" value="DnaG"/>
    <property type="match status" value="1"/>
</dbReference>
<dbReference type="InterPro" id="IPR006171">
    <property type="entry name" value="TOPRIM_dom"/>
</dbReference>
<dbReference type="InterPro" id="IPR030846">
    <property type="entry name" value="DnaG_bac"/>
</dbReference>
<dbReference type="SUPFAM" id="SSF57783">
    <property type="entry name" value="Zinc beta-ribbon"/>
    <property type="match status" value="1"/>
</dbReference>
<keyword evidence="8 12" id="KW-0862">Zinc</keyword>
<evidence type="ECO:0000313" key="16">
    <source>
        <dbReference type="EMBL" id="HIR58306.1"/>
    </source>
</evidence>
<evidence type="ECO:0000256" key="3">
    <source>
        <dbReference type="ARBA" id="ARBA00022679"/>
    </source>
</evidence>
<keyword evidence="6 12" id="KW-0479">Metal-binding</keyword>
<dbReference type="Pfam" id="PF08275">
    <property type="entry name" value="DNAG_N"/>
    <property type="match status" value="1"/>
</dbReference>
<dbReference type="Gene3D" id="3.40.1360.10">
    <property type="match status" value="1"/>
</dbReference>
<dbReference type="GO" id="GO:0003899">
    <property type="term" value="F:DNA-directed RNA polymerase activity"/>
    <property type="evidence" value="ECO:0007669"/>
    <property type="project" value="UniProtKB-UniRule"/>
</dbReference>
<dbReference type="SMART" id="SM00493">
    <property type="entry name" value="TOPRIM"/>
    <property type="match status" value="1"/>
</dbReference>
<dbReference type="Proteomes" id="UP000886785">
    <property type="component" value="Unassembled WGS sequence"/>
</dbReference>
<dbReference type="GO" id="GO:0005524">
    <property type="term" value="F:ATP binding"/>
    <property type="evidence" value="ECO:0007669"/>
    <property type="project" value="InterPro"/>
</dbReference>
<dbReference type="PROSITE" id="PS50880">
    <property type="entry name" value="TOPRIM"/>
    <property type="match status" value="1"/>
</dbReference>
<dbReference type="InterPro" id="IPR006295">
    <property type="entry name" value="DNA_primase_DnaG"/>
</dbReference>
<dbReference type="NCBIfam" id="TIGR01391">
    <property type="entry name" value="dnaG"/>
    <property type="match status" value="1"/>
</dbReference>
<dbReference type="SMART" id="SM00400">
    <property type="entry name" value="ZnF_CHCC"/>
    <property type="match status" value="1"/>
</dbReference>
<reference evidence="16" key="2">
    <citation type="journal article" date="2021" name="PeerJ">
        <title>Extensive microbial diversity within the chicken gut microbiome revealed by metagenomics and culture.</title>
        <authorList>
            <person name="Gilroy R."/>
            <person name="Ravi A."/>
            <person name="Getino M."/>
            <person name="Pursley I."/>
            <person name="Horton D.L."/>
            <person name="Alikhan N.F."/>
            <person name="Baker D."/>
            <person name="Gharbi K."/>
            <person name="Hall N."/>
            <person name="Watson M."/>
            <person name="Adriaenssens E.M."/>
            <person name="Foster-Nyarko E."/>
            <person name="Jarju S."/>
            <person name="Secka A."/>
            <person name="Antonio M."/>
            <person name="Oren A."/>
            <person name="Chaudhuri R.R."/>
            <person name="La Ragione R."/>
            <person name="Hildebrand F."/>
            <person name="Pallen M.J."/>
        </authorList>
    </citation>
    <scope>NUCLEOTIDE SEQUENCE</scope>
    <source>
        <strain evidence="16">ChiSjej1B19-7085</strain>
    </source>
</reference>
<dbReference type="SUPFAM" id="SSF56731">
    <property type="entry name" value="DNA primase core"/>
    <property type="match status" value="1"/>
</dbReference>
<dbReference type="PANTHER" id="PTHR30313:SF2">
    <property type="entry name" value="DNA PRIMASE"/>
    <property type="match status" value="1"/>
</dbReference>
<dbReference type="InterPro" id="IPR050219">
    <property type="entry name" value="DnaG_primase"/>
</dbReference>
<dbReference type="InterPro" id="IPR007693">
    <property type="entry name" value="DNA_helicase_DnaB-like_N"/>
</dbReference>
<dbReference type="GO" id="GO:0006269">
    <property type="term" value="P:DNA replication, synthesis of primer"/>
    <property type="evidence" value="ECO:0007669"/>
    <property type="project" value="UniProtKB-UniRule"/>
</dbReference>
<evidence type="ECO:0000256" key="7">
    <source>
        <dbReference type="ARBA" id="ARBA00022771"/>
    </source>
</evidence>
<feature type="domain" description="Toprim" evidence="15">
    <location>
        <begin position="252"/>
        <end position="333"/>
    </location>
</feature>
<keyword evidence="10 12" id="KW-0238">DNA-binding</keyword>
<keyword evidence="9" id="KW-0460">Magnesium</keyword>
<keyword evidence="1 12" id="KW-0240">DNA-directed RNA polymerase</keyword>
<evidence type="ECO:0000259" key="15">
    <source>
        <dbReference type="PROSITE" id="PS50880"/>
    </source>
</evidence>
<dbReference type="GO" id="GO:1990077">
    <property type="term" value="C:primosome complex"/>
    <property type="evidence" value="ECO:0007669"/>
    <property type="project" value="UniProtKB-KW"/>
</dbReference>
<dbReference type="AlphaFoldDB" id="A0A9D1DSX0"/>
<evidence type="ECO:0000256" key="8">
    <source>
        <dbReference type="ARBA" id="ARBA00022833"/>
    </source>
</evidence>
<evidence type="ECO:0000256" key="12">
    <source>
        <dbReference type="HAMAP-Rule" id="MF_00974"/>
    </source>
</evidence>
<dbReference type="InterPro" id="IPR037068">
    <property type="entry name" value="DNA_primase_core_N_sf"/>
</dbReference>
<comment type="domain">
    <text evidence="12">Contains an N-terminal zinc-binding domain, a central core domain that contains the primase activity, and a C-terminal DnaB-binding domain.</text>
</comment>
<dbReference type="GO" id="GO:0003678">
    <property type="term" value="F:DNA helicase activity"/>
    <property type="evidence" value="ECO:0007669"/>
    <property type="project" value="InterPro"/>
</dbReference>
<dbReference type="Pfam" id="PF10410">
    <property type="entry name" value="DnaB_bind"/>
    <property type="match status" value="1"/>
</dbReference>
<dbReference type="Gene3D" id="1.10.860.10">
    <property type="entry name" value="DNAb Helicase, Chain A"/>
    <property type="match status" value="1"/>
</dbReference>
<dbReference type="InterPro" id="IPR034151">
    <property type="entry name" value="TOPRIM_DnaG_bac"/>
</dbReference>
<evidence type="ECO:0000313" key="17">
    <source>
        <dbReference type="Proteomes" id="UP000886785"/>
    </source>
</evidence>
<comment type="catalytic activity">
    <reaction evidence="12">
        <text>ssDNA + n NTP = ssDNA/pppN(pN)n-1 hybrid + (n-1) diphosphate.</text>
        <dbReference type="EC" id="2.7.7.101"/>
    </reaction>
</comment>
<keyword evidence="5 12" id="KW-0235">DNA replication</keyword>
<dbReference type="GO" id="GO:0008270">
    <property type="term" value="F:zinc ion binding"/>
    <property type="evidence" value="ECO:0007669"/>
    <property type="project" value="UniProtKB-UniRule"/>
</dbReference>
<comment type="function">
    <text evidence="12 13">RNA polymerase that catalyzes the synthesis of short RNA molecules used as primers for DNA polymerase during DNA replication.</text>
</comment>
<accession>A0A9D1DSX0</accession>
<keyword evidence="7 12" id="KW-0863">Zinc-finger</keyword>
<comment type="similarity">
    <text evidence="12 13">Belongs to the DnaG primase family.</text>
</comment>
<dbReference type="CDD" id="cd03364">
    <property type="entry name" value="TOPRIM_DnaG_primases"/>
    <property type="match status" value="1"/>
</dbReference>
<evidence type="ECO:0000256" key="14">
    <source>
        <dbReference type="PIRSR" id="PIRSR002811-1"/>
    </source>
</evidence>
<dbReference type="GO" id="GO:0003677">
    <property type="term" value="F:DNA binding"/>
    <property type="evidence" value="ECO:0007669"/>
    <property type="project" value="UniProtKB-KW"/>
</dbReference>
<gene>
    <name evidence="12" type="primary">dnaG</name>
    <name evidence="16" type="ORF">IAA54_11660</name>
</gene>
<dbReference type="PANTHER" id="PTHR30313">
    <property type="entry name" value="DNA PRIMASE"/>
    <property type="match status" value="1"/>
</dbReference>
<dbReference type="InterPro" id="IPR036185">
    <property type="entry name" value="DNA_heli_DnaB-like_N_sf"/>
</dbReference>
<evidence type="ECO:0000256" key="9">
    <source>
        <dbReference type="ARBA" id="ARBA00022842"/>
    </source>
</evidence>
<dbReference type="InterPro" id="IPR002694">
    <property type="entry name" value="Znf_CHC2"/>
</dbReference>
<evidence type="ECO:0000256" key="1">
    <source>
        <dbReference type="ARBA" id="ARBA00022478"/>
    </source>
</evidence>
<evidence type="ECO:0000256" key="4">
    <source>
        <dbReference type="ARBA" id="ARBA00022695"/>
    </source>
</evidence>
<dbReference type="InterPro" id="IPR036977">
    <property type="entry name" value="DNA_primase_Znf_CHC2"/>
</dbReference>
<dbReference type="Gene3D" id="3.90.980.10">
    <property type="entry name" value="DNA primase, catalytic core, N-terminal domain"/>
    <property type="match status" value="1"/>
</dbReference>
<dbReference type="EC" id="2.7.7.101" evidence="12"/>
<comment type="subunit">
    <text evidence="12">Monomer. Interacts with DnaB.</text>
</comment>
<comment type="caution">
    <text evidence="16">The sequence shown here is derived from an EMBL/GenBank/DDBJ whole genome shotgun (WGS) entry which is preliminary data.</text>
</comment>
<dbReference type="Gene3D" id="3.90.580.10">
    <property type="entry name" value="Zinc finger, CHC2-type domain"/>
    <property type="match status" value="1"/>
</dbReference>
<protein>
    <recommendedName>
        <fullName evidence="12 13">DNA primase</fullName>
        <ecNumber evidence="12">2.7.7.101</ecNumber>
    </recommendedName>
</protein>
<dbReference type="Pfam" id="PF00772">
    <property type="entry name" value="DnaB"/>
    <property type="match status" value="1"/>
</dbReference>
<evidence type="ECO:0000256" key="6">
    <source>
        <dbReference type="ARBA" id="ARBA00022723"/>
    </source>
</evidence>
<evidence type="ECO:0000256" key="2">
    <source>
        <dbReference type="ARBA" id="ARBA00022515"/>
    </source>
</evidence>
<keyword evidence="2 12" id="KW-0639">Primosome</keyword>
<dbReference type="EMBL" id="DVHF01000151">
    <property type="protein sequence ID" value="HIR58306.1"/>
    <property type="molecule type" value="Genomic_DNA"/>
</dbReference>
<evidence type="ECO:0000256" key="13">
    <source>
        <dbReference type="PIRNR" id="PIRNR002811"/>
    </source>
</evidence>
<dbReference type="Pfam" id="PF13155">
    <property type="entry name" value="Toprim_2"/>
    <property type="match status" value="1"/>
</dbReference>
<evidence type="ECO:0000256" key="11">
    <source>
        <dbReference type="ARBA" id="ARBA00023163"/>
    </source>
</evidence>
<feature type="zinc finger region" description="CHC2-type" evidence="12 14">
    <location>
        <begin position="38"/>
        <end position="62"/>
    </location>
</feature>
<proteinExistence type="inferred from homology"/>
<evidence type="ECO:0000256" key="10">
    <source>
        <dbReference type="ARBA" id="ARBA00023125"/>
    </source>
</evidence>
<dbReference type="InterPro" id="IPR016136">
    <property type="entry name" value="DNA_helicase_N/primase_C"/>
</dbReference>
<name>A0A9D1DSX0_9FIRM</name>
<evidence type="ECO:0000256" key="5">
    <source>
        <dbReference type="ARBA" id="ARBA00022705"/>
    </source>
</evidence>
<dbReference type="InterPro" id="IPR019475">
    <property type="entry name" value="DNA_primase_DnaB-bd"/>
</dbReference>
<dbReference type="GO" id="GO:0005737">
    <property type="term" value="C:cytoplasm"/>
    <property type="evidence" value="ECO:0007669"/>
    <property type="project" value="TreeGrafter"/>
</dbReference>
<comment type="cofactor">
    <cofactor evidence="12 13 14">
        <name>Zn(2+)</name>
        <dbReference type="ChEBI" id="CHEBI:29105"/>
    </cofactor>
    <text evidence="12 13 14">Binds 1 zinc ion per monomer.</text>
</comment>
<sequence length="588" mass="65640">MPLPENFIQELKMRNDIAEVAASYVNLKHSGRSMVGLCPFHSEKTPSFHIFPENGSFYCFGCGVGGDVITFVRRIENLDYMEAVRFLAQRAGMQVPENQVDDGLAKLKVRILEINRETARFFHQVLLSPEGKPGLDYLMGRGLSMATIRHFGLGFSPSSRFGLVDHLRKKGYYPQDMIQANVAVRSQSDRAVDRFFGRVMYPIIDLRGNVIAFGGRTLGDGKPKYLNTSDTPVFRKSDGLFAMNFAKNTGQERLILAEGYMDVIALHQAGFTNAVATLGTALTPEQARLMARYTKEIVISYDSDAAGQKAASRAIPMLREAGLLVKVLTIPGSKDPDEFIRSYGDQGPARFRQLLDRSGNDVEYRLQKIKAGCNLEQPDGRVAYLTGAAEVLATLSSKIEQEVYAGRLAEEMGIDRAAILSQVQRVRRKAESSRRQKEFRTFQQQSAGVRDAVNPEKSANLRAANAEEALIAFLLSHPEAVREVSRRLPPEKLVTSFNRRVYRAVLEKAEEGGEVDLTGISAGFSAEELSSVARMLAQHHEVKATMQDAEEYCNVILEESNRLDEKKVLTADAQDIQKYLQRLREQKK</sequence>
<dbReference type="SUPFAM" id="SSF48024">
    <property type="entry name" value="N-terminal domain of DnaB helicase"/>
    <property type="match status" value="1"/>
</dbReference>
<reference evidence="16" key="1">
    <citation type="submission" date="2020-10" db="EMBL/GenBank/DDBJ databases">
        <authorList>
            <person name="Gilroy R."/>
        </authorList>
    </citation>
    <scope>NUCLEOTIDE SEQUENCE</scope>
    <source>
        <strain evidence="16">ChiSjej1B19-7085</strain>
    </source>
</reference>
<keyword evidence="11 12" id="KW-0804">Transcription</keyword>
<dbReference type="GO" id="GO:0000428">
    <property type="term" value="C:DNA-directed RNA polymerase complex"/>
    <property type="evidence" value="ECO:0007669"/>
    <property type="project" value="UniProtKB-KW"/>
</dbReference>
<dbReference type="InterPro" id="IPR013264">
    <property type="entry name" value="DNAG_N"/>
</dbReference>
<keyword evidence="4 12" id="KW-0548">Nucleotidyltransferase</keyword>
<dbReference type="FunFam" id="3.90.580.10:FF:000001">
    <property type="entry name" value="DNA primase"/>
    <property type="match status" value="1"/>
</dbReference>